<organism evidence="1 2">
    <name type="scientific">Paenibacillus urinalis</name>
    <dbReference type="NCBI Taxonomy" id="521520"/>
    <lineage>
        <taxon>Bacteria</taxon>
        <taxon>Bacillati</taxon>
        <taxon>Bacillota</taxon>
        <taxon>Bacilli</taxon>
        <taxon>Bacillales</taxon>
        <taxon>Paenibacillaceae</taxon>
        <taxon>Paenibacillus</taxon>
    </lineage>
</organism>
<dbReference type="Proteomes" id="UP001221519">
    <property type="component" value="Chromosome"/>
</dbReference>
<sequence length="143" mass="15922">MKKRLLISAGVLLFLAVIYITSRSFFITEPPDLIGRLDEQELLFHKGSYVWTSGIADAPEPTEIANQYEGYEVTPSTDMILSFSIQPSEYLVLQVTGTEQSAIPVKDNTIRTPSEPGTYFIVIYGEWPAGTGTYVVKLEVDPK</sequence>
<accession>A0ABY7XD49</accession>
<dbReference type="EMBL" id="CP118108">
    <property type="protein sequence ID" value="WDI03691.1"/>
    <property type="molecule type" value="Genomic_DNA"/>
</dbReference>
<dbReference type="RefSeq" id="WP_274336839.1">
    <property type="nucleotide sequence ID" value="NZ_CP118106.1"/>
</dbReference>
<protein>
    <recommendedName>
        <fullName evidence="3">Peptidase C-terminal archaeal/bacterial domain-containing protein</fullName>
    </recommendedName>
</protein>
<proteinExistence type="predicted"/>
<evidence type="ECO:0000313" key="1">
    <source>
        <dbReference type="EMBL" id="WDI03691.1"/>
    </source>
</evidence>
<reference evidence="1 2" key="1">
    <citation type="submission" date="2023-02" db="EMBL/GenBank/DDBJ databases">
        <title>Pathogen: clinical or host-associated sample.</title>
        <authorList>
            <person name="Hergert J."/>
            <person name="Casey R."/>
            <person name="Wagner J."/>
            <person name="Young E.L."/>
            <person name="Oakeson K.F."/>
        </authorList>
    </citation>
    <scope>NUCLEOTIDE SEQUENCE [LARGE SCALE GENOMIC DNA]</scope>
    <source>
        <strain evidence="1 2">2022CK-00829</strain>
    </source>
</reference>
<evidence type="ECO:0000313" key="2">
    <source>
        <dbReference type="Proteomes" id="UP001221519"/>
    </source>
</evidence>
<gene>
    <name evidence="1" type="ORF">PUW25_06980</name>
</gene>
<keyword evidence="2" id="KW-1185">Reference proteome</keyword>
<evidence type="ECO:0008006" key="3">
    <source>
        <dbReference type="Google" id="ProtNLM"/>
    </source>
</evidence>
<name>A0ABY7XD49_9BACL</name>